<name>M1PN91_9VIRU</name>
<protein>
    <submittedName>
        <fullName evidence="1">Uncharacterized protein</fullName>
    </submittedName>
</protein>
<evidence type="ECO:0000313" key="1">
    <source>
        <dbReference type="EMBL" id="AGF85446.1"/>
    </source>
</evidence>
<sequence length="177" mass="21159">MLNNILIKLLLILYSVYQDFRRVFFTMFRRIRLIYFVVDKKIYNISFNYYFGIGTNKYNRGTFYIKEYSMNNMNHIAYTGKLSEIQNFKIIDSISIPKRKNIIIMNENEAYALDLNILDNYKIHSDYYHESCIKNMSTILSILGITCTHINIMTMLPFNNERIPVQDVTIDDLYHLI</sequence>
<reference evidence="1 2" key="1">
    <citation type="submission" date="2012-10" db="EMBL/GenBank/DDBJ databases">
        <title>Complete genome sequence of Moumouvirus goulette.</title>
        <authorList>
            <person name="Fournous G."/>
            <person name="Bougalmi M."/>
            <person name="Colson P."/>
        </authorList>
    </citation>
    <scope>NUCLEOTIDE SEQUENCE [LARGE SCALE GENOMIC DNA]</scope>
</reference>
<gene>
    <name evidence="1" type="ORF">glt_00637</name>
</gene>
<accession>M1PN91</accession>
<evidence type="ECO:0000313" key="2">
    <source>
        <dbReference type="Proteomes" id="UP000241071"/>
    </source>
</evidence>
<proteinExistence type="predicted"/>
<dbReference type="Proteomes" id="UP000241071">
    <property type="component" value="Segment"/>
</dbReference>
<organism evidence="1 2">
    <name type="scientific">Moumouvirus goulette</name>
    <dbReference type="NCBI Taxonomy" id="1247379"/>
    <lineage>
        <taxon>Viruses</taxon>
        <taxon>Varidnaviria</taxon>
        <taxon>Bamfordvirae</taxon>
        <taxon>Nucleocytoviricota</taxon>
        <taxon>Megaviricetes</taxon>
        <taxon>Imitervirales</taxon>
        <taxon>Mimiviridae</taxon>
        <taxon>Megamimivirinae</taxon>
        <taxon>Moumouvirus</taxon>
        <taxon>Moumouvirus goulettemassiliense</taxon>
    </lineage>
</organism>
<keyword evidence="2" id="KW-1185">Reference proteome</keyword>
<dbReference type="EMBL" id="KC008572">
    <property type="protein sequence ID" value="AGF85446.1"/>
    <property type="molecule type" value="Genomic_DNA"/>
</dbReference>